<keyword evidence="1" id="KW-0949">S-adenosyl-L-methionine</keyword>
<dbReference type="RefSeq" id="WP_011399022.1">
    <property type="nucleotide sequence ID" value="NC_007645.1"/>
</dbReference>
<dbReference type="HOGENOM" id="CLU_013458_3_0_6"/>
<organism evidence="4 5">
    <name type="scientific">Hahella chejuensis (strain KCTC 2396)</name>
    <dbReference type="NCBI Taxonomy" id="349521"/>
    <lineage>
        <taxon>Bacteria</taxon>
        <taxon>Pseudomonadati</taxon>
        <taxon>Pseudomonadota</taxon>
        <taxon>Gammaproteobacteria</taxon>
        <taxon>Oceanospirillales</taxon>
        <taxon>Hahellaceae</taxon>
        <taxon>Hahella</taxon>
    </lineage>
</organism>
<dbReference type="SUPFAM" id="SSF118196">
    <property type="entry name" value="YaeB-like"/>
    <property type="match status" value="1"/>
</dbReference>
<dbReference type="STRING" id="349521.HCH_05285"/>
<keyword evidence="5" id="KW-1185">Reference proteome</keyword>
<dbReference type="Gene3D" id="3.30.2310.10">
    <property type="entry name" value="YaeB-like"/>
    <property type="match status" value="1"/>
</dbReference>
<dbReference type="InterPro" id="IPR023370">
    <property type="entry name" value="TrmO-like_N"/>
</dbReference>
<dbReference type="eggNOG" id="COG1720">
    <property type="taxonomic scope" value="Bacteria"/>
</dbReference>
<dbReference type="CDD" id="cd09281">
    <property type="entry name" value="UPF0066"/>
    <property type="match status" value="1"/>
</dbReference>
<dbReference type="Proteomes" id="UP000000238">
    <property type="component" value="Chromosome"/>
</dbReference>
<dbReference type="PROSITE" id="PS51668">
    <property type="entry name" value="TSAA_2"/>
    <property type="match status" value="1"/>
</dbReference>
<dbReference type="Gene3D" id="2.40.30.70">
    <property type="entry name" value="YaeB-like"/>
    <property type="match status" value="1"/>
</dbReference>
<sequence>MEELVYRPIGHIRSCYPEKFGAPRQPGLVKHAITEIVLSQAFSSEEAVSGLTAFSHIWVLFHFHKTAAAGWKPKVRPPRLGGNKSVGVFASRSPFRPNPIGLSAVRLLSVQERDGLQILSVEGGDFVDGAPVLDIKPYIPYVDAIDAAEGGYAAEKPEPCLEVRFTEEAEQNLRQYSLQYPNLRELIIETIGLDPRPSYKKSQADTKVYGLALYDLNISWRVHENYALISAVAPLSVNE</sequence>
<reference evidence="4 5" key="1">
    <citation type="journal article" date="2005" name="Nucleic Acids Res.">
        <title>Genomic blueprint of Hahella chejuensis, a marine microbe producing an algicidal agent.</title>
        <authorList>
            <person name="Jeong H."/>
            <person name="Yim J.H."/>
            <person name="Lee C."/>
            <person name="Choi S.-H."/>
            <person name="Park Y.K."/>
            <person name="Yoon S.H."/>
            <person name="Hur C.-G."/>
            <person name="Kang H.-Y."/>
            <person name="Kim D."/>
            <person name="Lee H.H."/>
            <person name="Park K.H."/>
            <person name="Park S.-H."/>
            <person name="Park H.-S."/>
            <person name="Lee H.K."/>
            <person name="Oh T.K."/>
            <person name="Kim J.F."/>
        </authorList>
    </citation>
    <scope>NUCLEOTIDE SEQUENCE [LARGE SCALE GENOMIC DNA]</scope>
    <source>
        <strain evidence="4 5">KCTC 2396</strain>
    </source>
</reference>
<evidence type="ECO:0000259" key="3">
    <source>
        <dbReference type="PROSITE" id="PS51668"/>
    </source>
</evidence>
<evidence type="ECO:0000313" key="4">
    <source>
        <dbReference type="EMBL" id="ABC31958.1"/>
    </source>
</evidence>
<dbReference type="PANTHER" id="PTHR12818">
    <property type="entry name" value="TRNA (ADENINE(37)-N6)-METHYLTRANSFERASE"/>
    <property type="match status" value="1"/>
</dbReference>
<dbReference type="InterPro" id="IPR023368">
    <property type="entry name" value="UPF0066_cons_site"/>
</dbReference>
<dbReference type="InterPro" id="IPR041369">
    <property type="entry name" value="TrmO_C"/>
</dbReference>
<dbReference type="NCBIfam" id="TIGR00104">
    <property type="entry name" value="tRNA_TsaA"/>
    <property type="match status" value="1"/>
</dbReference>
<dbReference type="EMBL" id="CP000155">
    <property type="protein sequence ID" value="ABC31958.1"/>
    <property type="molecule type" value="Genomic_DNA"/>
</dbReference>
<protein>
    <submittedName>
        <fullName evidence="4">Uncharacterized conserved protein</fullName>
    </submittedName>
</protein>
<dbReference type="Pfam" id="PF01980">
    <property type="entry name" value="TrmO_N"/>
    <property type="match status" value="1"/>
</dbReference>
<dbReference type="AlphaFoldDB" id="Q2SBL6"/>
<dbReference type="OrthoDB" id="9804309at2"/>
<proteinExistence type="inferred from homology"/>
<feature type="domain" description="TsaA-like" evidence="3">
    <location>
        <begin position="6"/>
        <end position="147"/>
    </location>
</feature>
<name>Q2SBL6_HAHCH</name>
<accession>Q2SBL6</accession>
<dbReference type="InterPro" id="IPR036414">
    <property type="entry name" value="YaeB_N_sf"/>
</dbReference>
<gene>
    <name evidence="4" type="ordered locus">HCH_05285</name>
</gene>
<dbReference type="InterPro" id="IPR036413">
    <property type="entry name" value="YaeB-like_sf"/>
</dbReference>
<evidence type="ECO:0000256" key="1">
    <source>
        <dbReference type="ARBA" id="ARBA00022691"/>
    </source>
</evidence>
<comment type="similarity">
    <text evidence="2">Belongs to the tRNA methyltransferase O family.</text>
</comment>
<evidence type="ECO:0000256" key="2">
    <source>
        <dbReference type="ARBA" id="ARBA00033753"/>
    </source>
</evidence>
<dbReference type="PROSITE" id="PS01318">
    <property type="entry name" value="TSAA_1"/>
    <property type="match status" value="1"/>
</dbReference>
<evidence type="ECO:0000313" key="5">
    <source>
        <dbReference type="Proteomes" id="UP000000238"/>
    </source>
</evidence>
<dbReference type="PANTHER" id="PTHR12818:SF0">
    <property type="entry name" value="TRNA (ADENINE(37)-N6)-METHYLTRANSFERASE"/>
    <property type="match status" value="1"/>
</dbReference>
<dbReference type="InterPro" id="IPR040372">
    <property type="entry name" value="YaeB-like"/>
</dbReference>
<dbReference type="KEGG" id="hch:HCH_05285"/>
<dbReference type="Pfam" id="PF18389">
    <property type="entry name" value="TrmO_C"/>
    <property type="match status" value="1"/>
</dbReference>